<feature type="domain" description="DUF302" evidence="1">
    <location>
        <begin position="74"/>
        <end position="129"/>
    </location>
</feature>
<evidence type="ECO:0000313" key="2">
    <source>
        <dbReference type="EMBL" id="AWM00324.1"/>
    </source>
</evidence>
<dbReference type="SUPFAM" id="SSF103247">
    <property type="entry name" value="TT1751-like"/>
    <property type="match status" value="1"/>
</dbReference>
<dbReference type="Proteomes" id="UP000215884">
    <property type="component" value="Chromosome"/>
</dbReference>
<dbReference type="KEGG" id="brq:CIT40_09975"/>
<evidence type="ECO:0000259" key="1">
    <source>
        <dbReference type="Pfam" id="PF03625"/>
    </source>
</evidence>
<reference evidence="2 3" key="2">
    <citation type="journal article" date="2019" name="Int. J. Syst. Evol. Microbiol.">
        <title>Description and complete genome sequence of Bradyrhizobium amphicarpaeae sp. nov., harbouring photosystem and nitrogen-fixation genes.</title>
        <authorList>
            <person name="Bromfield E.S.P."/>
            <person name="Cloutier S."/>
            <person name="Nguyen H.D.T."/>
        </authorList>
    </citation>
    <scope>NUCLEOTIDE SEQUENCE [LARGE SCALE GENOMIC DNA]</scope>
    <source>
        <strain evidence="2 3">39S1MB</strain>
    </source>
</reference>
<dbReference type="CDD" id="cd14797">
    <property type="entry name" value="DUF302"/>
    <property type="match status" value="1"/>
</dbReference>
<sequence length="174" mass="19315">MTIVKVEVERFSITSSKPFDAVVAALKAAVGQPDMIDFFRETRATNDFRDLERIVQNGLGRTGLMLFAEFELGDILRRETGSLTPRIIRFVIGNPLIMKEMVKHVPDAGSYAPVTVLIDERPGGVHLSYDLMESYLLRYGNAKALAVARNLDAKVTALLRECAGLKHSDDPHVD</sequence>
<dbReference type="OrthoDB" id="121208at2"/>
<dbReference type="Gene3D" id="3.30.310.70">
    <property type="entry name" value="TT1751-like domain"/>
    <property type="match status" value="1"/>
</dbReference>
<protein>
    <submittedName>
        <fullName evidence="2">DUF302 domain-containing protein</fullName>
    </submittedName>
</protein>
<dbReference type="InterPro" id="IPR005180">
    <property type="entry name" value="DUF302"/>
</dbReference>
<proteinExistence type="predicted"/>
<name>A0A2U8PRD9_9BRAD</name>
<dbReference type="EMBL" id="CP029426">
    <property type="protein sequence ID" value="AWM00324.1"/>
    <property type="molecule type" value="Genomic_DNA"/>
</dbReference>
<organism evidence="2 3">
    <name type="scientific">Bradyrhizobium amphicarpaeae</name>
    <dbReference type="NCBI Taxonomy" id="1404768"/>
    <lineage>
        <taxon>Bacteria</taxon>
        <taxon>Pseudomonadati</taxon>
        <taxon>Pseudomonadota</taxon>
        <taxon>Alphaproteobacteria</taxon>
        <taxon>Hyphomicrobiales</taxon>
        <taxon>Nitrobacteraceae</taxon>
        <taxon>Bradyrhizobium</taxon>
    </lineage>
</organism>
<dbReference type="RefSeq" id="WP_094896095.1">
    <property type="nucleotide sequence ID" value="NZ_CP029426.2"/>
</dbReference>
<dbReference type="AlphaFoldDB" id="A0A2U8PRD9"/>
<evidence type="ECO:0000313" key="3">
    <source>
        <dbReference type="Proteomes" id="UP000215884"/>
    </source>
</evidence>
<keyword evidence="3" id="KW-1185">Reference proteome</keyword>
<dbReference type="Pfam" id="PF03625">
    <property type="entry name" value="DUF302"/>
    <property type="match status" value="1"/>
</dbReference>
<accession>A0A2U8PRD9</accession>
<gene>
    <name evidence="2" type="ORF">CIT40_09975</name>
</gene>
<reference evidence="2 3" key="1">
    <citation type="journal article" date="2017" name="Syst. Appl. Microbiol.">
        <title>Soybeans inoculated with root zone soils of Canadian native legumes harbour diverse and novel Bradyrhizobium spp. that possess agricultural potential.</title>
        <authorList>
            <person name="Bromfield E.S.P."/>
            <person name="Cloutier S."/>
            <person name="Tambong J.T."/>
            <person name="Tran Thi T.V."/>
        </authorList>
    </citation>
    <scope>NUCLEOTIDE SEQUENCE [LARGE SCALE GENOMIC DNA]</scope>
    <source>
        <strain evidence="2 3">39S1MB</strain>
    </source>
</reference>
<dbReference type="InterPro" id="IPR035923">
    <property type="entry name" value="TT1751-like_sf"/>
</dbReference>